<dbReference type="NCBIfam" id="TIGR01127">
    <property type="entry name" value="ilvA_1Cterm"/>
    <property type="match status" value="1"/>
</dbReference>
<keyword evidence="5" id="KW-0412">Isoleucine biosynthesis</keyword>
<comment type="cofactor">
    <cofactor evidence="1">
        <name>pyridoxal 5'-phosphate</name>
        <dbReference type="ChEBI" id="CHEBI:597326"/>
    </cofactor>
</comment>
<dbReference type="PANTHER" id="PTHR48078">
    <property type="entry name" value="THREONINE DEHYDRATASE, MITOCHONDRIAL-RELATED"/>
    <property type="match status" value="1"/>
</dbReference>
<accession>A0A128A3C9</accession>
<dbReference type="CDD" id="cd04886">
    <property type="entry name" value="ACT_ThrD-II-like"/>
    <property type="match status" value="1"/>
</dbReference>
<dbReference type="InterPro" id="IPR045865">
    <property type="entry name" value="ACT-like_dom_sf"/>
</dbReference>
<evidence type="ECO:0000259" key="8">
    <source>
        <dbReference type="PROSITE" id="PS51671"/>
    </source>
</evidence>
<dbReference type="GO" id="GO:0009097">
    <property type="term" value="P:isoleucine biosynthetic process"/>
    <property type="evidence" value="ECO:0007669"/>
    <property type="project" value="UniProtKB-UniPathway"/>
</dbReference>
<organism evidence="9 10">
    <name type="scientific">Nitrosotalea devaniterrae</name>
    <dbReference type="NCBI Taxonomy" id="1078905"/>
    <lineage>
        <taxon>Archaea</taxon>
        <taxon>Nitrososphaerota</taxon>
        <taxon>Nitrososphaeria</taxon>
        <taxon>Nitrosotaleales</taxon>
        <taxon>Nitrosotaleaceae</taxon>
        <taxon>Nitrosotalea</taxon>
    </lineage>
</organism>
<dbReference type="KEGG" id="ndv:NDEV_1086"/>
<sequence>MGLKTLLNVTFDDIVKSQKIQRNVIRRTPLESSHSFSVMTGSKVYLKSECLQKTGSFKFRGAYAKIASLSKAEKKKGVIAASAGNHAQGVAYASSLEKIPCTIVMPVTASPAKVSATRSYGANVILEGAIYDESSARAADIAQKTGATMVHAFDDETVIAAQGVIGLEIMEDLPDVDEIYVPIGGGGLAAGILKAVKTKKPKVKVIGVQSSGFPAMKKSFDLGKLQSVSGHRTIADGISVKTPGHSTFKIINELIDDIVLVDDSSIVKAMFLLMERSKTVVEPAGAVGLAYLLDKKPAKGKKVVSILSGGNVDMYLLGQIVAKGLTEMGRMVKIFILLTDKPGALKEVIDQISSLSVNIVDVIHDRLSSSIPAGTAGVTLSLETQDSDHAEQLIRFLKKKNVQFKVVT</sequence>
<keyword evidence="5" id="KW-0100">Branched-chain amino acid biosynthesis</keyword>
<comment type="similarity">
    <text evidence="3">Belongs to the serine/threonine dehydratase family.</text>
</comment>
<gene>
    <name evidence="9" type="primary">ilvA</name>
    <name evidence="9" type="ORF">NDEV_1086</name>
</gene>
<evidence type="ECO:0000256" key="4">
    <source>
        <dbReference type="ARBA" id="ARBA00012096"/>
    </source>
</evidence>
<evidence type="ECO:0000256" key="2">
    <source>
        <dbReference type="ARBA" id="ARBA00004810"/>
    </source>
</evidence>
<dbReference type="InterPro" id="IPR036052">
    <property type="entry name" value="TrpB-like_PALP_sf"/>
</dbReference>
<reference evidence="10" key="1">
    <citation type="submission" date="2015-10" db="EMBL/GenBank/DDBJ databases">
        <authorList>
            <person name="Lehtovirta-Morley L.E."/>
            <person name="Vieille C."/>
        </authorList>
    </citation>
    <scope>NUCLEOTIDE SEQUENCE [LARGE SCALE GENOMIC DNA]</scope>
</reference>
<dbReference type="GO" id="GO:0003941">
    <property type="term" value="F:L-serine ammonia-lyase activity"/>
    <property type="evidence" value="ECO:0007669"/>
    <property type="project" value="TreeGrafter"/>
</dbReference>
<dbReference type="UniPathway" id="UPA00047">
    <property type="reaction ID" value="UER00054"/>
</dbReference>
<dbReference type="PANTHER" id="PTHR48078:SF6">
    <property type="entry name" value="L-THREONINE DEHYDRATASE CATABOLIC TDCB"/>
    <property type="match status" value="1"/>
</dbReference>
<dbReference type="Gene3D" id="3.40.50.1100">
    <property type="match status" value="2"/>
</dbReference>
<dbReference type="InterPro" id="IPR050147">
    <property type="entry name" value="Ser/Thr_Dehydratase"/>
</dbReference>
<feature type="domain" description="ACT" evidence="8">
    <location>
        <begin position="333"/>
        <end position="408"/>
    </location>
</feature>
<dbReference type="Proteomes" id="UP000196239">
    <property type="component" value="Chromosome 1"/>
</dbReference>
<dbReference type="Pfam" id="PF00291">
    <property type="entry name" value="PALP"/>
    <property type="match status" value="1"/>
</dbReference>
<dbReference type="SUPFAM" id="SSF53686">
    <property type="entry name" value="Tryptophan synthase beta subunit-like PLP-dependent enzymes"/>
    <property type="match status" value="1"/>
</dbReference>
<dbReference type="Gene3D" id="3.30.70.260">
    <property type="match status" value="1"/>
</dbReference>
<dbReference type="PROSITE" id="PS51671">
    <property type="entry name" value="ACT"/>
    <property type="match status" value="1"/>
</dbReference>
<dbReference type="GO" id="GO:0006567">
    <property type="term" value="P:L-threonine catabolic process"/>
    <property type="evidence" value="ECO:0007669"/>
    <property type="project" value="InterPro"/>
</dbReference>
<comment type="pathway">
    <text evidence="2">Amino-acid biosynthesis; L-isoleucine biosynthesis; 2-oxobutanoate from L-threonine: step 1/1.</text>
</comment>
<dbReference type="SUPFAM" id="SSF55021">
    <property type="entry name" value="ACT-like"/>
    <property type="match status" value="1"/>
</dbReference>
<dbReference type="CDD" id="cd01562">
    <property type="entry name" value="Thr-dehyd"/>
    <property type="match status" value="1"/>
</dbReference>
<evidence type="ECO:0000256" key="1">
    <source>
        <dbReference type="ARBA" id="ARBA00001933"/>
    </source>
</evidence>
<dbReference type="AlphaFoldDB" id="A0A128A3C9"/>
<dbReference type="InterPro" id="IPR044561">
    <property type="entry name" value="ACT_ThrD-II-like"/>
</dbReference>
<keyword evidence="10" id="KW-1185">Reference proteome</keyword>
<keyword evidence="7 9" id="KW-0456">Lyase</keyword>
<dbReference type="PROSITE" id="PS00165">
    <property type="entry name" value="DEHYDRATASE_SER_THR"/>
    <property type="match status" value="1"/>
</dbReference>
<dbReference type="GO" id="GO:0004794">
    <property type="term" value="F:threonine deaminase activity"/>
    <property type="evidence" value="ECO:0007669"/>
    <property type="project" value="UniProtKB-EC"/>
</dbReference>
<dbReference type="EMBL" id="LN890280">
    <property type="protein sequence ID" value="CUR51851.1"/>
    <property type="molecule type" value="Genomic_DNA"/>
</dbReference>
<keyword evidence="5" id="KW-0028">Amino-acid biosynthesis</keyword>
<dbReference type="InterPro" id="IPR002912">
    <property type="entry name" value="ACT_dom"/>
</dbReference>
<evidence type="ECO:0000256" key="6">
    <source>
        <dbReference type="ARBA" id="ARBA00022898"/>
    </source>
</evidence>
<dbReference type="FunFam" id="3.40.50.1100:FF:000007">
    <property type="entry name" value="L-threonine dehydratase catabolic TdcB"/>
    <property type="match status" value="1"/>
</dbReference>
<dbReference type="InterPro" id="IPR000634">
    <property type="entry name" value="Ser/Thr_deHydtase_PyrdxlP-BS"/>
</dbReference>
<evidence type="ECO:0000256" key="7">
    <source>
        <dbReference type="ARBA" id="ARBA00023239"/>
    </source>
</evidence>
<dbReference type="GO" id="GO:0006565">
    <property type="term" value="P:L-serine catabolic process"/>
    <property type="evidence" value="ECO:0007669"/>
    <property type="project" value="TreeGrafter"/>
</dbReference>
<dbReference type="EC" id="4.3.1.19" evidence="4"/>
<dbReference type="GO" id="GO:0030170">
    <property type="term" value="F:pyridoxal phosphate binding"/>
    <property type="evidence" value="ECO:0007669"/>
    <property type="project" value="InterPro"/>
</dbReference>
<dbReference type="InterPro" id="IPR001926">
    <property type="entry name" value="TrpB-like_PALP"/>
</dbReference>
<evidence type="ECO:0000313" key="10">
    <source>
        <dbReference type="Proteomes" id="UP000196239"/>
    </source>
</evidence>
<evidence type="ECO:0000313" key="9">
    <source>
        <dbReference type="EMBL" id="CUR51851.1"/>
    </source>
</evidence>
<name>A0A128A3C9_9ARCH</name>
<protein>
    <recommendedName>
        <fullName evidence="4">threonine ammonia-lyase</fullName>
        <ecNumber evidence="4">4.3.1.19</ecNumber>
    </recommendedName>
</protein>
<dbReference type="InterPro" id="IPR005789">
    <property type="entry name" value="Thr_deHydtase_catblc"/>
</dbReference>
<evidence type="ECO:0000256" key="5">
    <source>
        <dbReference type="ARBA" id="ARBA00022624"/>
    </source>
</evidence>
<proteinExistence type="inferred from homology"/>
<evidence type="ECO:0000256" key="3">
    <source>
        <dbReference type="ARBA" id="ARBA00010869"/>
    </source>
</evidence>
<keyword evidence="6" id="KW-0663">Pyridoxal phosphate</keyword>